<protein>
    <recommendedName>
        <fullName evidence="15">Pseudo-response regulator 7</fullName>
    </recommendedName>
</protein>
<evidence type="ECO:0000313" key="13">
    <source>
        <dbReference type="EMBL" id="CAK9135371.1"/>
    </source>
</evidence>
<dbReference type="PANTHER" id="PTHR43874:SF125">
    <property type="entry name" value="TWO-COMPONENT RESPONSE REGULATOR-LIKE APRR7"/>
    <property type="match status" value="1"/>
</dbReference>
<evidence type="ECO:0000259" key="11">
    <source>
        <dbReference type="PROSITE" id="PS50110"/>
    </source>
</evidence>
<evidence type="ECO:0000256" key="2">
    <source>
        <dbReference type="ARBA" id="ARBA00010330"/>
    </source>
</evidence>
<dbReference type="GO" id="GO:0000160">
    <property type="term" value="P:phosphorelay signal transduction system"/>
    <property type="evidence" value="ECO:0007669"/>
    <property type="project" value="UniProtKB-KW"/>
</dbReference>
<dbReference type="Gene3D" id="3.40.50.2300">
    <property type="match status" value="1"/>
</dbReference>
<feature type="compositionally biased region" description="Low complexity" evidence="10">
    <location>
        <begin position="763"/>
        <end position="778"/>
    </location>
</feature>
<proteinExistence type="inferred from homology"/>
<dbReference type="Pfam" id="PF00072">
    <property type="entry name" value="Response_reg"/>
    <property type="match status" value="1"/>
</dbReference>
<comment type="caution">
    <text evidence="13">The sequence shown here is derived from an EMBL/GenBank/DDBJ whole genome shotgun (WGS) entry which is preliminary data.</text>
</comment>
<feature type="compositionally biased region" description="Low complexity" evidence="10">
    <location>
        <begin position="323"/>
        <end position="338"/>
    </location>
</feature>
<name>A0ABC8QT03_9AQUA</name>
<feature type="compositionally biased region" description="Polar residues" evidence="10">
    <location>
        <begin position="805"/>
        <end position="816"/>
    </location>
</feature>
<dbReference type="PANTHER" id="PTHR43874">
    <property type="entry name" value="TWO-COMPONENT RESPONSE REGULATOR"/>
    <property type="match status" value="1"/>
</dbReference>
<comment type="subcellular location">
    <subcellularLocation>
        <location evidence="1 9">Nucleus</location>
    </subcellularLocation>
</comment>
<evidence type="ECO:0000256" key="1">
    <source>
        <dbReference type="ARBA" id="ARBA00004123"/>
    </source>
</evidence>
<keyword evidence="14" id="KW-1185">Reference proteome</keyword>
<reference evidence="13 14" key="1">
    <citation type="submission" date="2024-02" db="EMBL/GenBank/DDBJ databases">
        <authorList>
            <person name="Vignale AGUSTIN F."/>
            <person name="Sosa J E."/>
            <person name="Modenutti C."/>
        </authorList>
    </citation>
    <scope>NUCLEOTIDE SEQUENCE [LARGE SCALE GENOMIC DNA]</scope>
</reference>
<dbReference type="EMBL" id="CAUOFW020000703">
    <property type="protein sequence ID" value="CAK9135371.1"/>
    <property type="molecule type" value="Genomic_DNA"/>
</dbReference>
<dbReference type="InterPro" id="IPR045279">
    <property type="entry name" value="ARR-like"/>
</dbReference>
<dbReference type="Proteomes" id="UP001642360">
    <property type="component" value="Unassembled WGS sequence"/>
</dbReference>
<dbReference type="AlphaFoldDB" id="A0ABC8QT03"/>
<organism evidence="13 14">
    <name type="scientific">Ilex paraguariensis</name>
    <name type="common">yerba mate</name>
    <dbReference type="NCBI Taxonomy" id="185542"/>
    <lineage>
        <taxon>Eukaryota</taxon>
        <taxon>Viridiplantae</taxon>
        <taxon>Streptophyta</taxon>
        <taxon>Embryophyta</taxon>
        <taxon>Tracheophyta</taxon>
        <taxon>Spermatophyta</taxon>
        <taxon>Magnoliopsida</taxon>
        <taxon>eudicotyledons</taxon>
        <taxon>Gunneridae</taxon>
        <taxon>Pentapetalae</taxon>
        <taxon>asterids</taxon>
        <taxon>campanulids</taxon>
        <taxon>Aquifoliales</taxon>
        <taxon>Aquifoliaceae</taxon>
        <taxon>Ilex</taxon>
    </lineage>
</organism>
<comment type="caution">
    <text evidence="8">Lacks conserved residue(s) required for the propagation of feature annotation.</text>
</comment>
<evidence type="ECO:0000256" key="8">
    <source>
        <dbReference type="PROSITE-ProRule" id="PRU00169"/>
    </source>
</evidence>
<evidence type="ECO:0000256" key="3">
    <source>
        <dbReference type="ARBA" id="ARBA00023012"/>
    </source>
</evidence>
<dbReference type="SMART" id="SM00448">
    <property type="entry name" value="REC"/>
    <property type="match status" value="1"/>
</dbReference>
<dbReference type="PROSITE" id="PS50110">
    <property type="entry name" value="RESPONSE_REGULATORY"/>
    <property type="match status" value="1"/>
</dbReference>
<dbReference type="Pfam" id="PF06203">
    <property type="entry name" value="CCT"/>
    <property type="match status" value="1"/>
</dbReference>
<comment type="similarity">
    <text evidence="2">Belongs to the ARR-like family.</text>
</comment>
<keyword evidence="4" id="KW-0805">Transcription regulation</keyword>
<evidence type="ECO:0000256" key="5">
    <source>
        <dbReference type="ARBA" id="ARBA00023108"/>
    </source>
</evidence>
<dbReference type="SUPFAM" id="SSF52172">
    <property type="entry name" value="CheY-like"/>
    <property type="match status" value="1"/>
</dbReference>
<keyword evidence="3" id="KW-0902">Two-component regulatory system</keyword>
<keyword evidence="6" id="KW-0804">Transcription</keyword>
<dbReference type="InterPro" id="IPR011006">
    <property type="entry name" value="CheY-like_superfamily"/>
</dbReference>
<feature type="compositionally biased region" description="Basic residues" evidence="10">
    <location>
        <begin position="709"/>
        <end position="718"/>
    </location>
</feature>
<dbReference type="GO" id="GO:0048511">
    <property type="term" value="P:rhythmic process"/>
    <property type="evidence" value="ECO:0007669"/>
    <property type="project" value="UniProtKB-KW"/>
</dbReference>
<feature type="region of interest" description="Disordered" evidence="10">
    <location>
        <begin position="709"/>
        <end position="818"/>
    </location>
</feature>
<dbReference type="PROSITE" id="PS51017">
    <property type="entry name" value="CCT"/>
    <property type="match status" value="1"/>
</dbReference>
<gene>
    <name evidence="13" type="ORF">ILEXP_LOCUS2315</name>
</gene>
<accession>A0ABC8QT03</accession>
<evidence type="ECO:0000256" key="7">
    <source>
        <dbReference type="ARBA" id="ARBA00023242"/>
    </source>
</evidence>
<evidence type="ECO:0000259" key="12">
    <source>
        <dbReference type="PROSITE" id="PS51017"/>
    </source>
</evidence>
<sequence length="919" mass="101720">VNYVATHSWISVKSVGNVFMMNHANGENERLEANQCEHDEDKKAEDGILGDRQQRLFTENESRINRIVEDAMNGQGPTMQGQGVRQVSQQQPQGSSVLTWERFLHVRSIKVLLVENDNSTRLVVTALLRNCNYEEANQYPVWHLNIVYLGVNYRNTVQLITGILFFINKLGVTRACRHDACWLRDEGVGDERENWVYSGKEEIDWWWMRSSLGCCNSDIKLVLTVIEAANGVQAWKILEDLTNHVDLVLTEVVMPCLSGIGLLCKIMSHKTRKTVPVIMMSSHDSMGLVFKCLSRGAVDFLVKPIRKNELKNLWQHVWRRCHSSSGSGSESGTQSQKSVKSRSSEKSENNSGSNDEGDNESTGLNIGDGSDDGSGIQSTWTKQGVEVDSSQAVSPCNQIADRPDSTCAQVIRSNAEHFVNKWMPQTATRGCQEQEDQLVNVTKGKELLTGELQNPAELPENPIGVPKDLLGRKQNTLSELESKASRRIEKGLENPCVGCPSNKQKVDIASMFDPLMNSREFEAPREVEKILVNNIGMDDSKELPAIKLSLKRLRGVKDGSNTVQDDRNVLRRSELSAFSRYTTTSNAFKAPNAGSSSLLDNSLEVIKKESVCNTRAHSDGNILYPSSNGVSNIIDMASTTNKLSTNVLILKDKSEATSTIHGLHLSSVFKPLKNDLRCTSQQVLAKADDVVTPPALAPLSHQEVPIQHIHHHHHHHHFHDMEQVETPSNHDGPLLKKSAADVPQCGSSNVLSGPVEGNPGNFSLNRSASGSNLGSNGLKEGNTAINAGGTKAESETGLAGKSRSVDASGSGSGNRMDQTKYVLREAALNKFRQKRKEQCFRKCKAKSHELGMTFRFTKHCAEGGEPTCLVRVDTGYLFETLVHWVRYQNRKKLAEQRPRVRGQFVRHTANDSSNSAAEC</sequence>
<evidence type="ECO:0008006" key="15">
    <source>
        <dbReference type="Google" id="ProtNLM"/>
    </source>
</evidence>
<evidence type="ECO:0000256" key="4">
    <source>
        <dbReference type="ARBA" id="ARBA00023015"/>
    </source>
</evidence>
<feature type="domain" description="CCT" evidence="12">
    <location>
        <begin position="865"/>
        <end position="907"/>
    </location>
</feature>
<evidence type="ECO:0000256" key="6">
    <source>
        <dbReference type="ARBA" id="ARBA00023163"/>
    </source>
</evidence>
<dbReference type="GO" id="GO:0005634">
    <property type="term" value="C:nucleus"/>
    <property type="evidence" value="ECO:0007669"/>
    <property type="project" value="UniProtKB-SubCell"/>
</dbReference>
<keyword evidence="7 9" id="KW-0539">Nucleus</keyword>
<feature type="domain" description="Response regulatory" evidence="11">
    <location>
        <begin position="194"/>
        <end position="318"/>
    </location>
</feature>
<dbReference type="InterPro" id="IPR001789">
    <property type="entry name" value="Sig_transdc_resp-reg_receiver"/>
</dbReference>
<evidence type="ECO:0000256" key="10">
    <source>
        <dbReference type="SAM" id="MobiDB-lite"/>
    </source>
</evidence>
<feature type="region of interest" description="Disordered" evidence="10">
    <location>
        <begin position="323"/>
        <end position="378"/>
    </location>
</feature>
<dbReference type="InterPro" id="IPR010402">
    <property type="entry name" value="CCT_domain"/>
</dbReference>
<evidence type="ECO:0000256" key="9">
    <source>
        <dbReference type="PROSITE-ProRule" id="PRU00357"/>
    </source>
</evidence>
<keyword evidence="5" id="KW-0090">Biological rhythms</keyword>
<feature type="non-terminal residue" evidence="13">
    <location>
        <position position="1"/>
    </location>
</feature>
<evidence type="ECO:0000313" key="14">
    <source>
        <dbReference type="Proteomes" id="UP001642360"/>
    </source>
</evidence>